<gene>
    <name evidence="1" type="ORF">LCGC14_2555020</name>
</gene>
<dbReference type="InterPro" id="IPR036188">
    <property type="entry name" value="FAD/NAD-bd_sf"/>
</dbReference>
<dbReference type="Pfam" id="PF13450">
    <property type="entry name" value="NAD_binding_8"/>
    <property type="match status" value="1"/>
</dbReference>
<protein>
    <recommendedName>
        <fullName evidence="2">Amine oxidase domain-containing protein</fullName>
    </recommendedName>
</protein>
<evidence type="ECO:0008006" key="2">
    <source>
        <dbReference type="Google" id="ProtNLM"/>
    </source>
</evidence>
<comment type="caution">
    <text evidence="1">The sequence shown here is derived from an EMBL/GenBank/DDBJ whole genome shotgun (WGS) entry which is preliminary data.</text>
</comment>
<sequence>MKIAVIGAGPAGMTAAYKLSSAIADGRVTQLDVYESSAHVGGMAKSMRMW</sequence>
<dbReference type="Gene3D" id="3.50.50.60">
    <property type="entry name" value="FAD/NAD(P)-binding domain"/>
    <property type="match status" value="1"/>
</dbReference>
<name>A0A0F9B9N2_9ZZZZ</name>
<evidence type="ECO:0000313" key="1">
    <source>
        <dbReference type="EMBL" id="KKL10517.1"/>
    </source>
</evidence>
<dbReference type="SUPFAM" id="SSF51905">
    <property type="entry name" value="FAD/NAD(P)-binding domain"/>
    <property type="match status" value="1"/>
</dbReference>
<dbReference type="EMBL" id="LAZR01042031">
    <property type="protein sequence ID" value="KKL10517.1"/>
    <property type="molecule type" value="Genomic_DNA"/>
</dbReference>
<dbReference type="AlphaFoldDB" id="A0A0F9B9N2"/>
<reference evidence="1" key="1">
    <citation type="journal article" date="2015" name="Nature">
        <title>Complex archaea that bridge the gap between prokaryotes and eukaryotes.</title>
        <authorList>
            <person name="Spang A."/>
            <person name="Saw J.H."/>
            <person name="Jorgensen S.L."/>
            <person name="Zaremba-Niedzwiedzka K."/>
            <person name="Martijn J."/>
            <person name="Lind A.E."/>
            <person name="van Eijk R."/>
            <person name="Schleper C."/>
            <person name="Guy L."/>
            <person name="Ettema T.J."/>
        </authorList>
    </citation>
    <scope>NUCLEOTIDE SEQUENCE</scope>
</reference>
<feature type="non-terminal residue" evidence="1">
    <location>
        <position position="50"/>
    </location>
</feature>
<proteinExistence type="predicted"/>
<accession>A0A0F9B9N2</accession>
<organism evidence="1">
    <name type="scientific">marine sediment metagenome</name>
    <dbReference type="NCBI Taxonomy" id="412755"/>
    <lineage>
        <taxon>unclassified sequences</taxon>
        <taxon>metagenomes</taxon>
        <taxon>ecological metagenomes</taxon>
    </lineage>
</organism>